<dbReference type="Gene3D" id="3.20.20.140">
    <property type="entry name" value="Metal-dependent hydrolases"/>
    <property type="match status" value="1"/>
</dbReference>
<dbReference type="InterPro" id="IPR004013">
    <property type="entry name" value="PHP_dom"/>
</dbReference>
<dbReference type="InterPro" id="IPR052018">
    <property type="entry name" value="PHP_domain"/>
</dbReference>
<dbReference type="PANTHER" id="PTHR42924">
    <property type="entry name" value="EXONUCLEASE"/>
    <property type="match status" value="1"/>
</dbReference>
<dbReference type="Pfam" id="PF02811">
    <property type="entry name" value="PHP"/>
    <property type="match status" value="1"/>
</dbReference>
<dbReference type="CDD" id="cd07438">
    <property type="entry name" value="PHP_HisPPase_AMP"/>
    <property type="match status" value="1"/>
</dbReference>
<dbReference type="InterPro" id="IPR003141">
    <property type="entry name" value="Pol/His_phosphatase_N"/>
</dbReference>
<dbReference type="Gene3D" id="1.10.150.650">
    <property type="match status" value="1"/>
</dbReference>
<keyword evidence="3" id="KW-1185">Reference proteome</keyword>
<reference evidence="2" key="1">
    <citation type="submission" date="2022-02" db="EMBL/GenBank/DDBJ databases">
        <authorList>
            <person name="Leng L."/>
        </authorList>
    </citation>
    <scope>NUCLEOTIDE SEQUENCE</scope>
    <source>
        <strain evidence="2">JI</strain>
    </source>
</reference>
<accession>A0A9X4H2N7</accession>
<protein>
    <submittedName>
        <fullName evidence="2">PHP domain-containing protein</fullName>
    </submittedName>
</protein>
<dbReference type="SMART" id="SM00481">
    <property type="entry name" value="POLIIIAc"/>
    <property type="match status" value="1"/>
</dbReference>
<proteinExistence type="predicted"/>
<name>A0A9X4H2N7_9FIRM</name>
<evidence type="ECO:0000313" key="3">
    <source>
        <dbReference type="Proteomes" id="UP001154312"/>
    </source>
</evidence>
<dbReference type="GO" id="GO:0004534">
    <property type="term" value="F:5'-3' RNA exonuclease activity"/>
    <property type="evidence" value="ECO:0007669"/>
    <property type="project" value="TreeGrafter"/>
</dbReference>
<dbReference type="Proteomes" id="UP001154312">
    <property type="component" value="Unassembled WGS sequence"/>
</dbReference>
<dbReference type="InterPro" id="IPR016195">
    <property type="entry name" value="Pol/histidinol_Pase-like"/>
</dbReference>
<comment type="caution">
    <text evidence="2">The sequence shown here is derived from an EMBL/GenBank/DDBJ whole genome shotgun (WGS) entry which is preliminary data.</text>
</comment>
<dbReference type="GO" id="GO:0035312">
    <property type="term" value="F:5'-3' DNA exonuclease activity"/>
    <property type="evidence" value="ECO:0007669"/>
    <property type="project" value="TreeGrafter"/>
</dbReference>
<dbReference type="AlphaFoldDB" id="A0A9X4H2N7"/>
<dbReference type="RefSeq" id="WP_277442663.1">
    <property type="nucleotide sequence ID" value="NZ_JAKOAV010000004.1"/>
</dbReference>
<organism evidence="2 3">
    <name type="scientific">Pelotomaculum isophthalicicum JI</name>
    <dbReference type="NCBI Taxonomy" id="947010"/>
    <lineage>
        <taxon>Bacteria</taxon>
        <taxon>Bacillati</taxon>
        <taxon>Bacillota</taxon>
        <taxon>Clostridia</taxon>
        <taxon>Eubacteriales</taxon>
        <taxon>Desulfotomaculaceae</taxon>
        <taxon>Pelotomaculum</taxon>
    </lineage>
</organism>
<dbReference type="EMBL" id="JAKOAV010000004">
    <property type="protein sequence ID" value="MDF9407428.1"/>
    <property type="molecule type" value="Genomic_DNA"/>
</dbReference>
<gene>
    <name evidence="2" type="ORF">L7E55_03475</name>
</gene>
<evidence type="ECO:0000259" key="1">
    <source>
        <dbReference type="SMART" id="SM00481"/>
    </source>
</evidence>
<sequence length="272" mass="29611">MPVDMHVHTSASDGTDSPVEVVARAKEIGLEAIAITDHDTVEGIKPAMEAGHVFGIEVIPGIELSTESNEEEIHILGYLLDITDKEFLKTISLFRSYRLKRVEQMVGKLQKLGLPVVMDRVMAFSGTGSVGRPHLAAAMVEAGVVNDLAEAFDKFIGKGCPAYVPRYKIEPAEAVQLIRKANGLPVLAHPGLSYSSKSILELVQKGLIGIEAYHPSHSRELSEYYRKLGEEYNLIITGGSDYHGVGHKEGQGLGMVTVSYAVLQEMKNRKGT</sequence>
<dbReference type="PANTHER" id="PTHR42924:SF3">
    <property type="entry name" value="POLYMERASE_HISTIDINOL PHOSPHATASE N-TERMINAL DOMAIN-CONTAINING PROTEIN"/>
    <property type="match status" value="1"/>
</dbReference>
<feature type="domain" description="Polymerase/histidinol phosphatase N-terminal" evidence="1">
    <location>
        <begin position="3"/>
        <end position="68"/>
    </location>
</feature>
<dbReference type="SUPFAM" id="SSF89550">
    <property type="entry name" value="PHP domain-like"/>
    <property type="match status" value="1"/>
</dbReference>
<evidence type="ECO:0000313" key="2">
    <source>
        <dbReference type="EMBL" id="MDF9407428.1"/>
    </source>
</evidence>